<protein>
    <recommendedName>
        <fullName evidence="3">Hemolysin</fullName>
    </recommendedName>
</protein>
<accession>D5RF47</accession>
<proteinExistence type="predicted"/>
<evidence type="ECO:0000313" key="2">
    <source>
        <dbReference type="Proteomes" id="UP000003643"/>
    </source>
</evidence>
<sequence>MPKDSKGSTGSAYAYIVDEKNKKVLILIDVNKIGDTKELLGTLAEEISYGEDGLAGRQDLDVAKDTTNDEEGLESLGRPINDYIKNKLEDNSSAIQLSTDGIDLTNANVGKKVGDVLLKSEIDAAGGYEAVMVTRIDEEMRKVAKPYLSYVEKIADITSRFGYVGTMRLIAESITGKNQNLTQEKVIKIYKEKPINYIEKVPDKNSPSGYKTNNVRYYDNIRVVTNENDTEFITVVEDKNNQASKNIDKKKYEKIK</sequence>
<dbReference type="RefSeq" id="WP_005904043.1">
    <property type="nucleotide sequence ID" value="NZ_ADVK01000053.1"/>
</dbReference>
<dbReference type="EMBL" id="ADVK01000053">
    <property type="protein sequence ID" value="EFG94575.1"/>
    <property type="molecule type" value="Genomic_DNA"/>
</dbReference>
<dbReference type="AlphaFoldDB" id="D5RF47"/>
<reference evidence="1 2" key="1">
    <citation type="submission" date="2010-04" db="EMBL/GenBank/DDBJ databases">
        <authorList>
            <person name="Qin X."/>
            <person name="Bachman B."/>
            <person name="Battles P."/>
            <person name="Bell A."/>
            <person name="Bess C."/>
            <person name="Bickham C."/>
            <person name="Chaboub L."/>
            <person name="Chen D."/>
            <person name="Coyle M."/>
            <person name="Deiros D.R."/>
            <person name="Dinh H."/>
            <person name="Forbes L."/>
            <person name="Fowler G."/>
            <person name="Francisco L."/>
            <person name="Fu Q."/>
            <person name="Gubbala S."/>
            <person name="Hale W."/>
            <person name="Han Y."/>
            <person name="Hemphill L."/>
            <person name="Highlander S.K."/>
            <person name="Hirani K."/>
            <person name="Hogues M."/>
            <person name="Jackson L."/>
            <person name="Jakkamsetti A."/>
            <person name="Javaid M."/>
            <person name="Jiang H."/>
            <person name="Korchina V."/>
            <person name="Kovar C."/>
            <person name="Lara F."/>
            <person name="Lee S."/>
            <person name="Mata R."/>
            <person name="Mathew T."/>
            <person name="Moen C."/>
            <person name="Morales K."/>
            <person name="Munidasa M."/>
            <person name="Nazareth L."/>
            <person name="Ngo R."/>
            <person name="Nguyen L."/>
            <person name="Okwuonu G."/>
            <person name="Ongeri F."/>
            <person name="Patil S."/>
            <person name="Petrosino J."/>
            <person name="Pham C."/>
            <person name="Pham P."/>
            <person name="Pu L.-L."/>
            <person name="Puazo M."/>
            <person name="Raj R."/>
            <person name="Reid J."/>
            <person name="Rouhana J."/>
            <person name="Saada N."/>
            <person name="Shang Y."/>
            <person name="Simmons D."/>
            <person name="Thornton R."/>
            <person name="Warren J."/>
            <person name="Weissenberger G."/>
            <person name="Zhang J."/>
            <person name="Zhang L."/>
            <person name="Zhou C."/>
            <person name="Zhu D."/>
            <person name="Muzny D."/>
            <person name="Worley K."/>
            <person name="Gibbs R."/>
        </authorList>
    </citation>
    <scope>NUCLEOTIDE SEQUENCE [LARGE SCALE GENOMIC DNA]</scope>
    <source>
        <strain evidence="2">ATCC 23726 / VPI 4351</strain>
    </source>
</reference>
<organism evidence="1 2">
    <name type="scientific">Fusobacterium nucleatum subsp. nucleatum (strain ATCC 23726 / VPI 4351)</name>
    <dbReference type="NCBI Taxonomy" id="525283"/>
    <lineage>
        <taxon>Bacteria</taxon>
        <taxon>Fusobacteriati</taxon>
        <taxon>Fusobacteriota</taxon>
        <taxon>Fusobacteriia</taxon>
        <taxon>Fusobacteriales</taxon>
        <taxon>Fusobacteriaceae</taxon>
        <taxon>Fusobacterium</taxon>
    </lineage>
</organism>
<comment type="caution">
    <text evidence="1">The sequence shown here is derived from an EMBL/GenBank/DDBJ whole genome shotgun (WGS) entry which is preliminary data.</text>
</comment>
<gene>
    <name evidence="1" type="ORF">HMPREF0397_1833</name>
</gene>
<evidence type="ECO:0000313" key="1">
    <source>
        <dbReference type="EMBL" id="EFG94575.1"/>
    </source>
</evidence>
<name>D5RF47_FUSN2</name>
<evidence type="ECO:0008006" key="3">
    <source>
        <dbReference type="Google" id="ProtNLM"/>
    </source>
</evidence>
<dbReference type="Proteomes" id="UP000003643">
    <property type="component" value="Unassembled WGS sequence"/>
</dbReference>